<proteinExistence type="predicted"/>
<evidence type="ECO:0000313" key="1">
    <source>
        <dbReference type="EMBL" id="EJF46685.1"/>
    </source>
</evidence>
<sequence length="40" mass="4114">ITPVVVTNKKKFAAITPAEAGPVAFGDTIITVTAKEQAQS</sequence>
<gene>
    <name evidence="1" type="ORF">HMPREF1317_1675</name>
</gene>
<protein>
    <submittedName>
        <fullName evidence="1">Uncharacterized protein</fullName>
    </submittedName>
</protein>
<evidence type="ECO:0000313" key="2">
    <source>
        <dbReference type="Proteomes" id="UP000004578"/>
    </source>
</evidence>
<comment type="caution">
    <text evidence="1">The sequence shown here is derived from an EMBL/GenBank/DDBJ whole genome shotgun (WGS) entry which is preliminary data.</text>
</comment>
<keyword evidence="2" id="KW-1185">Reference proteome</keyword>
<dbReference type="AlphaFoldDB" id="J1HL69"/>
<accession>J1HL69</accession>
<dbReference type="PATRIC" id="fig|1125717.3.peg.818"/>
<dbReference type="EMBL" id="AKFS01000121">
    <property type="protein sequence ID" value="EJF46685.1"/>
    <property type="molecule type" value="Genomic_DNA"/>
</dbReference>
<organism evidence="1 2">
    <name type="scientific">Schaalia georgiae F0490</name>
    <dbReference type="NCBI Taxonomy" id="1125717"/>
    <lineage>
        <taxon>Bacteria</taxon>
        <taxon>Bacillati</taxon>
        <taxon>Actinomycetota</taxon>
        <taxon>Actinomycetes</taxon>
        <taxon>Actinomycetales</taxon>
        <taxon>Actinomycetaceae</taxon>
        <taxon>Schaalia</taxon>
    </lineage>
</organism>
<name>J1HL69_9ACTO</name>
<reference evidence="1 2" key="1">
    <citation type="submission" date="2012-05" db="EMBL/GenBank/DDBJ databases">
        <authorList>
            <person name="Harkins D.M."/>
            <person name="Madupu R."/>
            <person name="Durkin A.S."/>
            <person name="Torralba M."/>
            <person name="Methe B."/>
            <person name="Sutton G.G."/>
            <person name="Nelson K.E."/>
        </authorList>
    </citation>
    <scope>NUCLEOTIDE SEQUENCE [LARGE SCALE GENOMIC DNA]</scope>
    <source>
        <strain evidence="1 2">F0490</strain>
    </source>
</reference>
<feature type="non-terminal residue" evidence="1">
    <location>
        <position position="1"/>
    </location>
</feature>
<dbReference type="Proteomes" id="UP000004578">
    <property type="component" value="Unassembled WGS sequence"/>
</dbReference>